<keyword evidence="2" id="KW-0238">DNA-binding</keyword>
<dbReference type="STRING" id="574566.I0YKP2"/>
<name>I0YKP2_COCSC</name>
<feature type="region of interest" description="Disordered" evidence="5">
    <location>
        <begin position="76"/>
        <end position="135"/>
    </location>
</feature>
<dbReference type="eggNOG" id="KOG2744">
    <property type="taxonomic scope" value="Eukaryota"/>
</dbReference>
<dbReference type="InterPro" id="IPR008978">
    <property type="entry name" value="HSP20-like_chaperone"/>
</dbReference>
<dbReference type="RefSeq" id="XP_005643505.1">
    <property type="nucleotide sequence ID" value="XM_005643448.1"/>
</dbReference>
<dbReference type="GO" id="GO:0005634">
    <property type="term" value="C:nucleus"/>
    <property type="evidence" value="ECO:0007669"/>
    <property type="project" value="TreeGrafter"/>
</dbReference>
<evidence type="ECO:0000313" key="8">
    <source>
        <dbReference type="Proteomes" id="UP000007264"/>
    </source>
</evidence>
<evidence type="ECO:0000256" key="1">
    <source>
        <dbReference type="ARBA" id="ARBA00023015"/>
    </source>
</evidence>
<proteinExistence type="predicted"/>
<organism evidence="7 8">
    <name type="scientific">Coccomyxa subellipsoidea (strain C-169)</name>
    <name type="common">Green microalga</name>
    <dbReference type="NCBI Taxonomy" id="574566"/>
    <lineage>
        <taxon>Eukaryota</taxon>
        <taxon>Viridiplantae</taxon>
        <taxon>Chlorophyta</taxon>
        <taxon>core chlorophytes</taxon>
        <taxon>Trebouxiophyceae</taxon>
        <taxon>Trebouxiophyceae incertae sedis</taxon>
        <taxon>Coccomyxaceae</taxon>
        <taxon>Coccomyxa</taxon>
        <taxon>Coccomyxa subellipsoidea</taxon>
    </lineage>
</organism>
<keyword evidence="8" id="KW-1185">Reference proteome</keyword>
<dbReference type="AlphaFoldDB" id="I0YKP2"/>
<dbReference type="CDD" id="cd16100">
    <property type="entry name" value="ARID"/>
    <property type="match status" value="1"/>
</dbReference>
<feature type="compositionally biased region" description="Basic and acidic residues" evidence="5">
    <location>
        <begin position="227"/>
        <end position="239"/>
    </location>
</feature>
<dbReference type="Proteomes" id="UP000007264">
    <property type="component" value="Unassembled WGS sequence"/>
</dbReference>
<keyword evidence="3" id="KW-0804">Transcription</keyword>
<dbReference type="PANTHER" id="PTHR15348:SF0">
    <property type="entry name" value="PROTEIN DEAD RINGER"/>
    <property type="match status" value="1"/>
</dbReference>
<dbReference type="Pfam" id="PF01388">
    <property type="entry name" value="ARID"/>
    <property type="match status" value="1"/>
</dbReference>
<evidence type="ECO:0000256" key="5">
    <source>
        <dbReference type="SAM" id="MobiDB-lite"/>
    </source>
</evidence>
<feature type="region of interest" description="Disordered" evidence="5">
    <location>
        <begin position="227"/>
        <end position="280"/>
    </location>
</feature>
<dbReference type="OrthoDB" id="553359at2759"/>
<feature type="compositionally biased region" description="Basic and acidic residues" evidence="5">
    <location>
        <begin position="259"/>
        <end position="280"/>
    </location>
</feature>
<gene>
    <name evidence="7" type="ORF">COCSUDRAFT_59887</name>
</gene>
<dbReference type="SMART" id="SM00501">
    <property type="entry name" value="BRIGHT"/>
    <property type="match status" value="1"/>
</dbReference>
<comment type="caution">
    <text evidence="7">The sequence shown here is derived from an EMBL/GenBank/DDBJ whole genome shotgun (WGS) entry which is preliminary data.</text>
</comment>
<dbReference type="GO" id="GO:0006357">
    <property type="term" value="P:regulation of transcription by RNA polymerase II"/>
    <property type="evidence" value="ECO:0007669"/>
    <property type="project" value="InterPro"/>
</dbReference>
<evidence type="ECO:0000256" key="2">
    <source>
        <dbReference type="ARBA" id="ARBA00023125"/>
    </source>
</evidence>
<dbReference type="GO" id="GO:0003677">
    <property type="term" value="F:DNA binding"/>
    <property type="evidence" value="ECO:0007669"/>
    <property type="project" value="UniProtKB-KW"/>
</dbReference>
<dbReference type="InterPro" id="IPR001606">
    <property type="entry name" value="ARID_dom"/>
</dbReference>
<dbReference type="SUPFAM" id="SSF46774">
    <property type="entry name" value="ARID-like"/>
    <property type="match status" value="1"/>
</dbReference>
<feature type="compositionally biased region" description="Basic and acidic residues" evidence="5">
    <location>
        <begin position="105"/>
        <end position="121"/>
    </location>
</feature>
<dbReference type="PANTHER" id="PTHR15348">
    <property type="entry name" value="AT-RICH INTERACTIVE DOMAIN-CONTAINING PROTEIN ARID DOMAIN- CONTAINING PROTEIN DEAD RINGER PROTEIN B-CELL REGULATOR OF IGH TRANSCRIPTION BRIGHT"/>
    <property type="match status" value="1"/>
</dbReference>
<dbReference type="KEGG" id="csl:COCSUDRAFT_59887"/>
<dbReference type="CDD" id="cd00298">
    <property type="entry name" value="ACD_sHsps_p23-like"/>
    <property type="match status" value="1"/>
</dbReference>
<accession>I0YKP2</accession>
<dbReference type="Gene3D" id="1.10.150.60">
    <property type="entry name" value="ARID DNA-binding domain"/>
    <property type="match status" value="1"/>
</dbReference>
<dbReference type="Gene3D" id="2.30.30.140">
    <property type="match status" value="1"/>
</dbReference>
<dbReference type="PROSITE" id="PS51011">
    <property type="entry name" value="ARID"/>
    <property type="match status" value="1"/>
</dbReference>
<dbReference type="InterPro" id="IPR045147">
    <property type="entry name" value="ARI3A/B/C"/>
</dbReference>
<dbReference type="EMBL" id="AGSI01000021">
    <property type="protein sequence ID" value="EIE18961.1"/>
    <property type="molecule type" value="Genomic_DNA"/>
</dbReference>
<reference evidence="7 8" key="1">
    <citation type="journal article" date="2012" name="Genome Biol.">
        <title>The genome of the polar eukaryotic microalga coccomyxa subellipsoidea reveals traits of cold adaptation.</title>
        <authorList>
            <person name="Blanc G."/>
            <person name="Agarkova I."/>
            <person name="Grimwood J."/>
            <person name="Kuo A."/>
            <person name="Brueggeman A."/>
            <person name="Dunigan D."/>
            <person name="Gurnon J."/>
            <person name="Ladunga I."/>
            <person name="Lindquist E."/>
            <person name="Lucas S."/>
            <person name="Pangilinan J."/>
            <person name="Proschold T."/>
            <person name="Salamov A."/>
            <person name="Schmutz J."/>
            <person name="Weeks D."/>
            <person name="Yamada T."/>
            <person name="Claverie J.M."/>
            <person name="Grigoriev I."/>
            <person name="Van Etten J."/>
            <person name="Lomsadze A."/>
            <person name="Borodovsky M."/>
        </authorList>
    </citation>
    <scope>NUCLEOTIDE SEQUENCE [LARGE SCALE GENOMIC DNA]</scope>
    <source>
        <strain evidence="7 8">C-169</strain>
    </source>
</reference>
<evidence type="ECO:0000256" key="4">
    <source>
        <dbReference type="ARBA" id="ARBA00023242"/>
    </source>
</evidence>
<dbReference type="SUPFAM" id="SSF49764">
    <property type="entry name" value="HSP20-like chaperones"/>
    <property type="match status" value="1"/>
</dbReference>
<protein>
    <recommendedName>
        <fullName evidence="6">ARID domain-containing protein</fullName>
    </recommendedName>
</protein>
<keyword evidence="1" id="KW-0805">Transcription regulation</keyword>
<evidence type="ECO:0000259" key="6">
    <source>
        <dbReference type="PROSITE" id="PS51011"/>
    </source>
</evidence>
<dbReference type="InterPro" id="IPR036431">
    <property type="entry name" value="ARID_dom_sf"/>
</dbReference>
<evidence type="ECO:0000313" key="7">
    <source>
        <dbReference type="EMBL" id="EIE18961.1"/>
    </source>
</evidence>
<dbReference type="GeneID" id="17036911"/>
<feature type="domain" description="ARID" evidence="6">
    <location>
        <begin position="1"/>
        <end position="72"/>
    </location>
</feature>
<feature type="compositionally biased region" description="Gly residues" evidence="5">
    <location>
        <begin position="125"/>
        <end position="135"/>
    </location>
</feature>
<evidence type="ECO:0000256" key="3">
    <source>
        <dbReference type="ARBA" id="ARBA00023163"/>
    </source>
</evidence>
<sequence length="382" mass="41457">MFQELRLNDSAIKGEDLWVPVMKAGGYEAVTSGKLWAAMGRHLGAPKGMTDLSHRVKKAYETQLLPFERALRKGEVPGVSVPPEMEPSAKSRAAPDISGQHKAAKRDGGPGRTAGRGEAKRARGGGRNGGRGGRGAAVARSFLSGMGLIGARVLIKYDADTEDEPPVFYIGTVKSFSKERHHVDFDDGDTEDIDLSEEVWRIAKAEDEAEAQSGGKVAMKEADLANIDKEPGAQKKDSSQDAEAEAAKLQEAGVGGSKPSKDNALDQSDEEHFTQAKELQEPDVVVRGERFKVREGFIEGERCYEIYVIVGPMDKDDIKVKCWPEGHVRVTGTPHPGIEKWTKDPIEHNIYLPSPIDPYSAKALVTLHGLLYISIVMAASTS</sequence>
<keyword evidence="4" id="KW-0539">Nucleus</keyword>